<dbReference type="SUPFAM" id="SSF51905">
    <property type="entry name" value="FAD/NAD(P)-binding domain"/>
    <property type="match status" value="1"/>
</dbReference>
<reference evidence="6" key="1">
    <citation type="submission" date="2022-03" db="EMBL/GenBank/DDBJ databases">
        <title>Draft genome sequence of Aduncisulcus paluster, a free-living microaerophilic Fornicata.</title>
        <authorList>
            <person name="Yuyama I."/>
            <person name="Kume K."/>
            <person name="Tamura T."/>
            <person name="Inagaki Y."/>
            <person name="Hashimoto T."/>
        </authorList>
    </citation>
    <scope>NUCLEOTIDE SEQUENCE</scope>
    <source>
        <strain evidence="6">NY0171</strain>
    </source>
</reference>
<dbReference type="Pfam" id="PF07992">
    <property type="entry name" value="Pyr_redox_2"/>
    <property type="match status" value="1"/>
</dbReference>
<keyword evidence="2" id="KW-0274">FAD</keyword>
<feature type="domain" description="Pyridine nucleotide-disulphide oxidoreductase dimerisation" evidence="4">
    <location>
        <begin position="88"/>
        <end position="195"/>
    </location>
</feature>
<evidence type="ECO:0000256" key="2">
    <source>
        <dbReference type="ARBA" id="ARBA00022827"/>
    </source>
</evidence>
<dbReference type="Gene3D" id="3.50.50.60">
    <property type="entry name" value="FAD/NAD(P)-binding domain"/>
    <property type="match status" value="1"/>
</dbReference>
<dbReference type="Gene3D" id="3.30.390.30">
    <property type="match status" value="1"/>
</dbReference>
<keyword evidence="3" id="KW-0520">NAD</keyword>
<evidence type="ECO:0000256" key="3">
    <source>
        <dbReference type="ARBA" id="ARBA00023027"/>
    </source>
</evidence>
<dbReference type="InterPro" id="IPR004099">
    <property type="entry name" value="Pyr_nucl-diS_OxRdtase_dimer"/>
</dbReference>
<evidence type="ECO:0000259" key="4">
    <source>
        <dbReference type="Pfam" id="PF02852"/>
    </source>
</evidence>
<comment type="caution">
    <text evidence="6">The sequence shown here is derived from an EMBL/GenBank/DDBJ whole genome shotgun (WGS) entry which is preliminary data.</text>
</comment>
<dbReference type="PANTHER" id="PTHR22912:SF217">
    <property type="entry name" value="DIHYDROLIPOYL DEHYDROGENASE"/>
    <property type="match status" value="1"/>
</dbReference>
<feature type="domain" description="FAD/NAD(P)-binding" evidence="5">
    <location>
        <begin position="2"/>
        <end position="57"/>
    </location>
</feature>
<dbReference type="InterPro" id="IPR050151">
    <property type="entry name" value="Class-I_Pyr_Nuc-Dis_Oxidored"/>
</dbReference>
<dbReference type="InterPro" id="IPR023753">
    <property type="entry name" value="FAD/NAD-binding_dom"/>
</dbReference>
<dbReference type="SUPFAM" id="SSF55424">
    <property type="entry name" value="FAD/NAD-linked reductases, dimerisation (C-terminal) domain"/>
    <property type="match status" value="1"/>
</dbReference>
<keyword evidence="7" id="KW-1185">Reference proteome</keyword>
<name>A0ABQ5KKX2_9EUKA</name>
<evidence type="ECO:0000259" key="5">
    <source>
        <dbReference type="Pfam" id="PF07992"/>
    </source>
</evidence>
<protein>
    <submittedName>
        <fullName evidence="6">Dihydrolipoyl dehydrogenase</fullName>
    </submittedName>
</protein>
<dbReference type="PANTHER" id="PTHR22912">
    <property type="entry name" value="DISULFIDE OXIDOREDUCTASE"/>
    <property type="match status" value="1"/>
</dbReference>
<dbReference type="InterPro" id="IPR036188">
    <property type="entry name" value="FAD/NAD-bd_sf"/>
</dbReference>
<dbReference type="Proteomes" id="UP001057375">
    <property type="component" value="Unassembled WGS sequence"/>
</dbReference>
<organism evidence="6 7">
    <name type="scientific">Aduncisulcus paluster</name>
    <dbReference type="NCBI Taxonomy" id="2918883"/>
    <lineage>
        <taxon>Eukaryota</taxon>
        <taxon>Metamonada</taxon>
        <taxon>Carpediemonas-like organisms</taxon>
        <taxon>Aduncisulcus</taxon>
    </lineage>
</organism>
<evidence type="ECO:0000313" key="6">
    <source>
        <dbReference type="EMBL" id="GKT33168.1"/>
    </source>
</evidence>
<evidence type="ECO:0000313" key="7">
    <source>
        <dbReference type="Proteomes" id="UP001057375"/>
    </source>
</evidence>
<accession>A0ABQ5KKX2</accession>
<evidence type="ECO:0000256" key="1">
    <source>
        <dbReference type="ARBA" id="ARBA00022630"/>
    </source>
</evidence>
<keyword evidence="1" id="KW-0285">Flavoprotein</keyword>
<gene>
    <name evidence="6" type="ORF">ADUPG1_002409</name>
</gene>
<dbReference type="EMBL" id="BQXS01002804">
    <property type="protein sequence ID" value="GKT33168.1"/>
    <property type="molecule type" value="Genomic_DNA"/>
</dbReference>
<dbReference type="InterPro" id="IPR016156">
    <property type="entry name" value="FAD/NAD-linked_Rdtase_dimer_sf"/>
</dbReference>
<sequence>MGRRPHHTGLNVESAGLTLDGHALEVDENYRTANENIYAIGDVNGKYMLAHAASHQGVHVVEHILAYDHGYPAAAVNYPWTASKMDIVPSCVFISPELSMVGLTEDEAAQKEIPVKVSKFPFTANGKAMTINHTEGFVKLIALESGQLAGAQIVGAHASDLIHEITVAVANGLTVADVTTTIHAHPTLSESVAESAYGLLEGALHMAPVKKKK</sequence>
<proteinExistence type="predicted"/>
<dbReference type="Pfam" id="PF02852">
    <property type="entry name" value="Pyr_redox_dim"/>
    <property type="match status" value="1"/>
</dbReference>
<dbReference type="PRINTS" id="PR00411">
    <property type="entry name" value="PNDRDTASEI"/>
</dbReference>